<gene>
    <name evidence="1" type="ORF">C8Q69DRAFT_53476</name>
</gene>
<reference evidence="1 2" key="1">
    <citation type="journal article" date="2018" name="Front. Microbiol.">
        <title>Genomic and genetic insights into a cosmopolitan fungus, Paecilomyces variotii (Eurotiales).</title>
        <authorList>
            <person name="Urquhart A.S."/>
            <person name="Mondo S.J."/>
            <person name="Makela M.R."/>
            <person name="Hane J.K."/>
            <person name="Wiebenga A."/>
            <person name="He G."/>
            <person name="Mihaltcheva S."/>
            <person name="Pangilinan J."/>
            <person name="Lipzen A."/>
            <person name="Barry K."/>
            <person name="de Vries R.P."/>
            <person name="Grigoriev I.V."/>
            <person name="Idnurm A."/>
        </authorList>
    </citation>
    <scope>NUCLEOTIDE SEQUENCE [LARGE SCALE GENOMIC DNA]</scope>
    <source>
        <strain evidence="1 2">CBS 101075</strain>
    </source>
</reference>
<evidence type="ECO:0000313" key="1">
    <source>
        <dbReference type="EMBL" id="RWR00281.1"/>
    </source>
</evidence>
<evidence type="ECO:0000313" key="2">
    <source>
        <dbReference type="Proteomes" id="UP000283841"/>
    </source>
</evidence>
<name>A0A443I852_BYSSP</name>
<dbReference type="OrthoDB" id="5243686at2759"/>
<dbReference type="GeneID" id="39603038"/>
<sequence>MAPQDIRDLAFLFNIVPVTVSEHASEQRKGLVSAQYWYPPLDQDQFVRIDSQSTGWCSWSARTGVQEQVIPNDPGRNDEVYTVFFNQENDHFLVVPIDCSRESLRQRVDAEPNWPTVGWFRVNFKHLHDGRMSKLTHEPMDCYHLGARGSPEWVPQLLPFAYDQSESDFVTGLTGKLSLLVAMAAFTSEFRREHFITTMRDHFQPPRWIPRPAGTPPVKTWPRSHQMGVIVRIRPDPRSGIGRTELSRFEEGDFGCLIGN</sequence>
<dbReference type="STRING" id="264951.A0A443I852"/>
<comment type="caution">
    <text evidence="1">The sequence shown here is derived from an EMBL/GenBank/DDBJ whole genome shotgun (WGS) entry which is preliminary data.</text>
</comment>
<protein>
    <submittedName>
        <fullName evidence="1">Uncharacterized protein</fullName>
    </submittedName>
</protein>
<accession>A0A443I852</accession>
<dbReference type="Proteomes" id="UP000283841">
    <property type="component" value="Unassembled WGS sequence"/>
</dbReference>
<dbReference type="VEuPathDB" id="FungiDB:C8Q69DRAFT_53476"/>
<organism evidence="1 2">
    <name type="scientific">Byssochlamys spectabilis</name>
    <name type="common">Paecilomyces variotii</name>
    <dbReference type="NCBI Taxonomy" id="264951"/>
    <lineage>
        <taxon>Eukaryota</taxon>
        <taxon>Fungi</taxon>
        <taxon>Dikarya</taxon>
        <taxon>Ascomycota</taxon>
        <taxon>Pezizomycotina</taxon>
        <taxon>Eurotiomycetes</taxon>
        <taxon>Eurotiomycetidae</taxon>
        <taxon>Eurotiales</taxon>
        <taxon>Thermoascaceae</taxon>
        <taxon>Paecilomyces</taxon>
    </lineage>
</organism>
<dbReference type="RefSeq" id="XP_028489925.1">
    <property type="nucleotide sequence ID" value="XM_028633761.1"/>
</dbReference>
<dbReference type="AlphaFoldDB" id="A0A443I852"/>
<proteinExistence type="predicted"/>
<keyword evidence="2" id="KW-1185">Reference proteome</keyword>
<dbReference type="EMBL" id="RCNU01000001">
    <property type="protein sequence ID" value="RWR00281.1"/>
    <property type="molecule type" value="Genomic_DNA"/>
</dbReference>